<protein>
    <submittedName>
        <fullName evidence="6">Protein kinase domain</fullName>
    </submittedName>
</protein>
<keyword evidence="7" id="KW-1185">Reference proteome</keyword>
<reference evidence="6" key="1">
    <citation type="submission" date="2021-05" db="EMBL/GenBank/DDBJ databases">
        <title>A free-living protist that lacks canonical eukaryotic 1 DNA replication and segregation systems.</title>
        <authorList>
            <person name="Salas-Leiva D.E."/>
            <person name="Tromer E.C."/>
            <person name="Curtis B.A."/>
            <person name="Jerlstrom-Hultqvist J."/>
            <person name="Kolisko M."/>
            <person name="Yi Z."/>
            <person name="Salas-Leiva J.S."/>
            <person name="Gallot-Lavallee L."/>
            <person name="Kops G.J.P.L."/>
            <person name="Archibald J.M."/>
            <person name="Simpson A.G.B."/>
            <person name="Roger A.J."/>
        </authorList>
    </citation>
    <scope>NUCLEOTIDE SEQUENCE</scope>
    <source>
        <strain evidence="6">BICM</strain>
    </source>
</reference>
<dbReference type="InterPro" id="IPR008271">
    <property type="entry name" value="Ser/Thr_kinase_AS"/>
</dbReference>
<evidence type="ECO:0000256" key="3">
    <source>
        <dbReference type="ARBA" id="ARBA00022777"/>
    </source>
</evidence>
<evidence type="ECO:0000256" key="4">
    <source>
        <dbReference type="ARBA" id="ARBA00022840"/>
    </source>
</evidence>
<evidence type="ECO:0000259" key="5">
    <source>
        <dbReference type="PROSITE" id="PS50011"/>
    </source>
</evidence>
<dbReference type="GO" id="GO:0010506">
    <property type="term" value="P:regulation of autophagy"/>
    <property type="evidence" value="ECO:0007669"/>
    <property type="project" value="InterPro"/>
</dbReference>
<keyword evidence="3 6" id="KW-0418">Kinase</keyword>
<dbReference type="OrthoDB" id="541276at2759"/>
<comment type="caution">
    <text evidence="6">The sequence shown here is derived from an EMBL/GenBank/DDBJ whole genome shotgun (WGS) entry which is preliminary data.</text>
</comment>
<name>A0A8J6C155_9EUKA</name>
<evidence type="ECO:0000313" key="6">
    <source>
        <dbReference type="EMBL" id="KAG9397236.1"/>
    </source>
</evidence>
<keyword evidence="2" id="KW-0547">Nucleotide-binding</keyword>
<evidence type="ECO:0000313" key="7">
    <source>
        <dbReference type="Proteomes" id="UP000717585"/>
    </source>
</evidence>
<dbReference type="AlphaFoldDB" id="A0A8J6C155"/>
<dbReference type="SMART" id="SM00220">
    <property type="entry name" value="S_TKc"/>
    <property type="match status" value="1"/>
</dbReference>
<gene>
    <name evidence="6" type="ORF">J8273_1150</name>
</gene>
<keyword evidence="1" id="KW-0808">Transferase</keyword>
<dbReference type="PROSITE" id="PS50011">
    <property type="entry name" value="PROTEIN_KINASE_DOM"/>
    <property type="match status" value="1"/>
</dbReference>
<dbReference type="EMBL" id="JAHDYR010000003">
    <property type="protein sequence ID" value="KAG9397236.1"/>
    <property type="molecule type" value="Genomic_DNA"/>
</dbReference>
<dbReference type="GO" id="GO:0000407">
    <property type="term" value="C:phagophore assembly site"/>
    <property type="evidence" value="ECO:0007669"/>
    <property type="project" value="TreeGrafter"/>
</dbReference>
<organism evidence="6 7">
    <name type="scientific">Carpediemonas membranifera</name>
    <dbReference type="NCBI Taxonomy" id="201153"/>
    <lineage>
        <taxon>Eukaryota</taxon>
        <taxon>Metamonada</taxon>
        <taxon>Carpediemonas-like organisms</taxon>
        <taxon>Carpediemonas</taxon>
    </lineage>
</organism>
<keyword evidence="4" id="KW-0067">ATP-binding</keyword>
<dbReference type="InterPro" id="IPR011009">
    <property type="entry name" value="Kinase-like_dom_sf"/>
</dbReference>
<dbReference type="GO" id="GO:0000045">
    <property type="term" value="P:autophagosome assembly"/>
    <property type="evidence" value="ECO:0007669"/>
    <property type="project" value="TreeGrafter"/>
</dbReference>
<dbReference type="InterPro" id="IPR045269">
    <property type="entry name" value="Atg1-like"/>
</dbReference>
<proteinExistence type="predicted"/>
<dbReference type="PANTHER" id="PTHR24348:SF22">
    <property type="entry name" value="NON-SPECIFIC SERINE_THREONINE PROTEIN KINASE"/>
    <property type="match status" value="1"/>
</dbReference>
<dbReference type="PROSITE" id="PS00108">
    <property type="entry name" value="PROTEIN_KINASE_ST"/>
    <property type="match status" value="1"/>
</dbReference>
<evidence type="ECO:0000256" key="1">
    <source>
        <dbReference type="ARBA" id="ARBA00022679"/>
    </source>
</evidence>
<sequence>MAFTDKTDHTELKDPVIGHLVGGKIHIARLLAQGSFGNVYHGQHVEKRAPCAVKVIDLMSSRSDEQLDIAVNEVDALRKLSALPNVATLEEVESVNDQIFICSEYCGNTSLQTLVHRFQYRGLPASLHRHVSRSLLRTVAAVHSKGVAHCDIKLDNILLVPDGVRLIDFGSAWVAGRSNLTQLGAVAFRSPETLYEGFVLDNHSARLIDSWGVGLSLLCAATGAFPFDGASVYQLIESIKRVNLDDILLDIEDSPLAEMLRGLLSPAHERWSVERALKSRYVRGGSGVFRRLAGVIGL</sequence>
<dbReference type="InterPro" id="IPR000719">
    <property type="entry name" value="Prot_kinase_dom"/>
</dbReference>
<dbReference type="GO" id="GO:0005524">
    <property type="term" value="F:ATP binding"/>
    <property type="evidence" value="ECO:0007669"/>
    <property type="project" value="UniProtKB-KW"/>
</dbReference>
<dbReference type="GO" id="GO:0005829">
    <property type="term" value="C:cytosol"/>
    <property type="evidence" value="ECO:0007669"/>
    <property type="project" value="TreeGrafter"/>
</dbReference>
<dbReference type="PANTHER" id="PTHR24348">
    <property type="entry name" value="SERINE/THREONINE-PROTEIN KINASE UNC-51-RELATED"/>
    <property type="match status" value="1"/>
</dbReference>
<dbReference type="GO" id="GO:0005776">
    <property type="term" value="C:autophagosome"/>
    <property type="evidence" value="ECO:0007669"/>
    <property type="project" value="TreeGrafter"/>
</dbReference>
<dbReference type="GO" id="GO:0016020">
    <property type="term" value="C:membrane"/>
    <property type="evidence" value="ECO:0007669"/>
    <property type="project" value="TreeGrafter"/>
</dbReference>
<dbReference type="SUPFAM" id="SSF56112">
    <property type="entry name" value="Protein kinase-like (PK-like)"/>
    <property type="match status" value="1"/>
</dbReference>
<dbReference type="Pfam" id="PF00069">
    <property type="entry name" value="Pkinase"/>
    <property type="match status" value="1"/>
</dbReference>
<dbReference type="Proteomes" id="UP000717585">
    <property type="component" value="Unassembled WGS sequence"/>
</dbReference>
<evidence type="ECO:0000256" key="2">
    <source>
        <dbReference type="ARBA" id="ARBA00022741"/>
    </source>
</evidence>
<feature type="domain" description="Protein kinase" evidence="5">
    <location>
        <begin position="25"/>
        <end position="282"/>
    </location>
</feature>
<dbReference type="GO" id="GO:0004674">
    <property type="term" value="F:protein serine/threonine kinase activity"/>
    <property type="evidence" value="ECO:0007669"/>
    <property type="project" value="InterPro"/>
</dbReference>
<accession>A0A8J6C155</accession>
<dbReference type="Gene3D" id="1.10.510.10">
    <property type="entry name" value="Transferase(Phosphotransferase) domain 1"/>
    <property type="match status" value="1"/>
</dbReference>